<accession>A0AB36R9H0</accession>
<dbReference type="Gene3D" id="2.60.120.10">
    <property type="entry name" value="Jelly Rolls"/>
    <property type="match status" value="1"/>
</dbReference>
<feature type="domain" description="Cupin type-2" evidence="1">
    <location>
        <begin position="46"/>
        <end position="115"/>
    </location>
</feature>
<evidence type="ECO:0000313" key="3">
    <source>
        <dbReference type="Proteomes" id="UP000216215"/>
    </source>
</evidence>
<sequence>MLDTAISERAAHLVDPRNVETLDVLGPVVQFLTSPRDGEPCVMRGTIPPGVTVPLHSHADPETFIQISGEIEGLSQSQKGFVWVSIRPGDIFHVPGGAKHAFRNLSTEAAVMILVSTSRIGRFFREVGKPIAGESRHSDPPSAEAVQHFLKTAAAYGYWNATPEENASVGLSLT</sequence>
<dbReference type="Pfam" id="PF07883">
    <property type="entry name" value="Cupin_2"/>
    <property type="match status" value="1"/>
</dbReference>
<dbReference type="PANTHER" id="PTHR36440">
    <property type="entry name" value="PUTATIVE (AFU_ORTHOLOGUE AFUA_8G07350)-RELATED"/>
    <property type="match status" value="1"/>
</dbReference>
<dbReference type="RefSeq" id="WP_095485224.1">
    <property type="nucleotide sequence ID" value="NZ_CP088151.1"/>
</dbReference>
<organism evidence="2 3">
    <name type="scientific">Mesorhizobium mediterraneum</name>
    <dbReference type="NCBI Taxonomy" id="43617"/>
    <lineage>
        <taxon>Bacteria</taxon>
        <taxon>Pseudomonadati</taxon>
        <taxon>Pseudomonadota</taxon>
        <taxon>Alphaproteobacteria</taxon>
        <taxon>Hyphomicrobiales</taxon>
        <taxon>Phyllobacteriaceae</taxon>
        <taxon>Mesorhizobium</taxon>
    </lineage>
</organism>
<evidence type="ECO:0000259" key="1">
    <source>
        <dbReference type="Pfam" id="PF07883"/>
    </source>
</evidence>
<dbReference type="InterPro" id="IPR053146">
    <property type="entry name" value="QDO-like"/>
</dbReference>
<keyword evidence="3" id="KW-1185">Reference proteome</keyword>
<dbReference type="PANTHER" id="PTHR36440:SF1">
    <property type="entry name" value="PUTATIVE (AFU_ORTHOLOGUE AFUA_8G07350)-RELATED"/>
    <property type="match status" value="1"/>
</dbReference>
<dbReference type="Proteomes" id="UP000216215">
    <property type="component" value="Unassembled WGS sequence"/>
</dbReference>
<dbReference type="AlphaFoldDB" id="A0AB36R9H0"/>
<comment type="caution">
    <text evidence="2">The sequence shown here is derived from an EMBL/GenBank/DDBJ whole genome shotgun (WGS) entry which is preliminary data.</text>
</comment>
<dbReference type="InterPro" id="IPR011051">
    <property type="entry name" value="RmlC_Cupin_sf"/>
</dbReference>
<gene>
    <name evidence="2" type="ORF">CIT25_14380</name>
</gene>
<dbReference type="InterPro" id="IPR013096">
    <property type="entry name" value="Cupin_2"/>
</dbReference>
<dbReference type="InterPro" id="IPR014710">
    <property type="entry name" value="RmlC-like_jellyroll"/>
</dbReference>
<reference evidence="3" key="1">
    <citation type="submission" date="2017-08" db="EMBL/GenBank/DDBJ databases">
        <title>Mesorhizobium wenxinae sp. nov., a novel rhizobial species isolated from root nodules of chickpea (Cicer arietinum L.).</title>
        <authorList>
            <person name="Zhang J."/>
        </authorList>
    </citation>
    <scope>NUCLEOTIDE SEQUENCE [LARGE SCALE GENOMIC DNA]</scope>
    <source>
        <strain evidence="3">USDA 3392</strain>
    </source>
</reference>
<protein>
    <recommendedName>
        <fullName evidence="1">Cupin type-2 domain-containing protein</fullName>
    </recommendedName>
</protein>
<proteinExistence type="predicted"/>
<name>A0AB36R9H0_9HYPH</name>
<dbReference type="EMBL" id="NPKI01000017">
    <property type="protein sequence ID" value="PAQ01267.1"/>
    <property type="molecule type" value="Genomic_DNA"/>
</dbReference>
<dbReference type="SUPFAM" id="SSF51182">
    <property type="entry name" value="RmlC-like cupins"/>
    <property type="match status" value="1"/>
</dbReference>
<evidence type="ECO:0000313" key="2">
    <source>
        <dbReference type="EMBL" id="PAQ01267.1"/>
    </source>
</evidence>